<evidence type="ECO:0000256" key="10">
    <source>
        <dbReference type="ARBA" id="ARBA00023157"/>
    </source>
</evidence>
<evidence type="ECO:0000313" key="14">
    <source>
        <dbReference type="Ensembl" id="ENSXETP00000058637"/>
    </source>
</evidence>
<organism evidence="14">
    <name type="scientific">Xenopus tropicalis</name>
    <name type="common">Western clawed frog</name>
    <name type="synonym">Silurana tropicalis</name>
    <dbReference type="NCBI Taxonomy" id="8364"/>
    <lineage>
        <taxon>Eukaryota</taxon>
        <taxon>Metazoa</taxon>
        <taxon>Chordata</taxon>
        <taxon>Craniata</taxon>
        <taxon>Vertebrata</taxon>
        <taxon>Euteleostomi</taxon>
        <taxon>Amphibia</taxon>
        <taxon>Batrachia</taxon>
        <taxon>Anura</taxon>
        <taxon>Pipoidea</taxon>
        <taxon>Pipidae</taxon>
        <taxon>Xenopodinae</taxon>
        <taxon>Xenopus</taxon>
        <taxon>Silurana</taxon>
    </lineage>
</organism>
<dbReference type="FunFam" id="3.30.70.340:FF:000003">
    <property type="entry name" value="Carboxypeptidase B2"/>
    <property type="match status" value="1"/>
</dbReference>
<dbReference type="SUPFAM" id="SSF54897">
    <property type="entry name" value="Protease propeptides/inhibitors"/>
    <property type="match status" value="1"/>
</dbReference>
<evidence type="ECO:0000256" key="4">
    <source>
        <dbReference type="ARBA" id="ARBA00022670"/>
    </source>
</evidence>
<evidence type="ECO:0000256" key="5">
    <source>
        <dbReference type="ARBA" id="ARBA00022723"/>
    </source>
</evidence>
<sequence>MKIVILFVVIVASLAAPFIRRFDNEKALRVFPQNEEDVQFIKHLARVMQLNFWKPHSSSYVIPKAFVDFHANAEDSHIITGLLEEKGIKHRILFQNLQEAIENQLSKAGNPKDERFPSPRYRTWLEISTWAYRVSVKYPNLVSVVQAGNTYEGQTILVLKVGSQSAHKKGIVLECGVHAREWISPAFCQWFVNEAIRSYGKDKAMTKLLNSVTFHVVPVFNVDGYIWTWTHVNIDRMWRKNRYQDANNKCVGVDLNRNFNASWGTGFSNDEPCSEIYAGSGPESENETKAVASYIRDNISSLKAYISFHAYGQMLMYPYGYKSEKPPNSKKLDKIAVSALKALSTLYGTSYTHGPIATTIYPVSGSSIDWAYDEGMKYSFAFELRDEGQYGFLLPENQIKKTCMETMLAVKAIAKSVVTRDI</sequence>
<dbReference type="Gene3D" id="3.40.630.10">
    <property type="entry name" value="Zn peptidases"/>
    <property type="match status" value="1"/>
</dbReference>
<feature type="signal peptide" evidence="12">
    <location>
        <begin position="1"/>
        <end position="15"/>
    </location>
</feature>
<dbReference type="Bgee" id="ENSXETG00000033023">
    <property type="expression patterns" value="Expressed in heart and 6 other cell types or tissues"/>
</dbReference>
<evidence type="ECO:0000256" key="12">
    <source>
        <dbReference type="SAM" id="SignalP"/>
    </source>
</evidence>
<dbReference type="GeneTree" id="ENSGT00940000161551"/>
<dbReference type="Ensembl" id="ENSXETT00000060982">
    <property type="protein sequence ID" value="ENSXETP00000058637"/>
    <property type="gene ID" value="ENSXETG00000033023"/>
</dbReference>
<dbReference type="PROSITE" id="PS52035">
    <property type="entry name" value="PEPTIDASE_M14"/>
    <property type="match status" value="1"/>
</dbReference>
<keyword evidence="5" id="KW-0479">Metal-binding</keyword>
<dbReference type="InterPro" id="IPR036990">
    <property type="entry name" value="M14A-like_propep"/>
</dbReference>
<proteinExistence type="inferred from homology"/>
<dbReference type="InterPro" id="IPR003146">
    <property type="entry name" value="M14A_act_pep"/>
</dbReference>
<evidence type="ECO:0000256" key="9">
    <source>
        <dbReference type="ARBA" id="ARBA00023049"/>
    </source>
</evidence>
<comment type="cofactor">
    <cofactor evidence="1">
        <name>Zn(2+)</name>
        <dbReference type="ChEBI" id="CHEBI:29105"/>
    </cofactor>
</comment>
<dbReference type="PRINTS" id="PR00765">
    <property type="entry name" value="CRBOXYPTASEA"/>
</dbReference>
<dbReference type="AlphaFoldDB" id="A0A6I8PU97"/>
<feature type="chain" id="PRO_5030548990" evidence="12">
    <location>
        <begin position="16"/>
        <end position="422"/>
    </location>
</feature>
<dbReference type="GO" id="GO:0004181">
    <property type="term" value="F:metallocarboxypeptidase activity"/>
    <property type="evidence" value="ECO:0007669"/>
    <property type="project" value="InterPro"/>
</dbReference>
<evidence type="ECO:0000259" key="13">
    <source>
        <dbReference type="PROSITE" id="PS52035"/>
    </source>
</evidence>
<feature type="domain" description="Peptidase M14" evidence="13">
    <location>
        <begin position="120"/>
        <end position="417"/>
    </location>
</feature>
<keyword evidence="6 12" id="KW-0732">Signal</keyword>
<keyword evidence="7" id="KW-0378">Hydrolase</keyword>
<evidence type="ECO:0000256" key="11">
    <source>
        <dbReference type="PROSITE-ProRule" id="PRU01379"/>
    </source>
</evidence>
<reference evidence="14" key="1">
    <citation type="journal article" date="2010" name="Science">
        <title>The genome of the Western clawed frog Xenopus tropicalis.</title>
        <authorList>
            <person name="Hellsten U."/>
            <person name="Harland R.M."/>
            <person name="Gilchrist M.J."/>
            <person name="Hendrix D."/>
            <person name="Jurka J."/>
            <person name="Kapitonov V."/>
            <person name="Ovcharenko I."/>
            <person name="Putnam N.H."/>
            <person name="Shu S."/>
            <person name="Taher L."/>
            <person name="Blitz I.L."/>
            <person name="Blumberg B."/>
            <person name="Dichmann D.S."/>
            <person name="Dubchak I."/>
            <person name="Amaya E."/>
            <person name="Detter J.C."/>
            <person name="Fletcher R."/>
            <person name="Gerhard D.S."/>
            <person name="Goodstein D."/>
            <person name="Graves T."/>
            <person name="Grigoriev I.V."/>
            <person name="Grimwood J."/>
            <person name="Kawashima T."/>
            <person name="Lindquist E."/>
            <person name="Lucas S.M."/>
            <person name="Mead P.E."/>
            <person name="Mitros T."/>
            <person name="Ogino H."/>
            <person name="Ohta Y."/>
            <person name="Poliakov A.V."/>
            <person name="Pollet N."/>
            <person name="Robert J."/>
            <person name="Salamov A."/>
            <person name="Sater A.K."/>
            <person name="Schmutz J."/>
            <person name="Terry A."/>
            <person name="Vize P.D."/>
            <person name="Warren W.C."/>
            <person name="Wells D."/>
            <person name="Wills A."/>
            <person name="Wilson R.K."/>
            <person name="Zimmerman L.B."/>
            <person name="Zorn A.M."/>
            <person name="Grainger R."/>
            <person name="Grammer T."/>
            <person name="Khokha M.K."/>
            <person name="Richardson P.M."/>
            <person name="Rokhsar D.S."/>
        </authorList>
    </citation>
    <scope>NUCLEOTIDE SEQUENCE [LARGE SCALE GENOMIC DNA]</scope>
    <source>
        <strain evidence="14">Nigerian</strain>
    </source>
</reference>
<keyword evidence="9" id="KW-0482">Metalloprotease</keyword>
<dbReference type="Pfam" id="PF02244">
    <property type="entry name" value="Propep_M14"/>
    <property type="match status" value="1"/>
</dbReference>
<evidence type="ECO:0000256" key="2">
    <source>
        <dbReference type="ARBA" id="ARBA00005988"/>
    </source>
</evidence>
<keyword evidence="4" id="KW-0645">Protease</keyword>
<dbReference type="InterPro" id="IPR057246">
    <property type="entry name" value="CARBOXYPEPT_ZN_1"/>
</dbReference>
<evidence type="ECO:0000256" key="6">
    <source>
        <dbReference type="ARBA" id="ARBA00022729"/>
    </source>
</evidence>
<dbReference type="InParanoid" id="A0A6I8PU97"/>
<reference evidence="14" key="2">
    <citation type="submission" date="2020-05" db="UniProtKB">
        <authorList>
            <consortium name="Ensembl"/>
        </authorList>
    </citation>
    <scope>IDENTIFICATION</scope>
</reference>
<dbReference type="Gene3D" id="3.30.70.340">
    <property type="entry name" value="Metallocarboxypeptidase-like"/>
    <property type="match status" value="1"/>
</dbReference>
<keyword evidence="3" id="KW-0121">Carboxypeptidase</keyword>
<dbReference type="GO" id="GO:0006508">
    <property type="term" value="P:proteolysis"/>
    <property type="evidence" value="ECO:0007669"/>
    <property type="project" value="UniProtKB-KW"/>
</dbReference>
<gene>
    <name evidence="14" type="primary">LOC105947369</name>
</gene>
<evidence type="ECO:0000256" key="3">
    <source>
        <dbReference type="ARBA" id="ARBA00022645"/>
    </source>
</evidence>
<evidence type="ECO:0000256" key="1">
    <source>
        <dbReference type="ARBA" id="ARBA00001947"/>
    </source>
</evidence>
<dbReference type="GO" id="GO:0008270">
    <property type="term" value="F:zinc ion binding"/>
    <property type="evidence" value="ECO:0007669"/>
    <property type="project" value="InterPro"/>
</dbReference>
<dbReference type="SMART" id="SM00631">
    <property type="entry name" value="Zn_pept"/>
    <property type="match status" value="1"/>
</dbReference>
<dbReference type="PANTHER" id="PTHR11705:SF65">
    <property type="entry name" value="MAST CELL CARBOXYPEPTIDASE A"/>
    <property type="match status" value="1"/>
</dbReference>
<keyword evidence="8" id="KW-0862">Zinc</keyword>
<evidence type="ECO:0000256" key="8">
    <source>
        <dbReference type="ARBA" id="ARBA00022833"/>
    </source>
</evidence>
<comment type="similarity">
    <text evidence="2 11">Belongs to the peptidase M14 family.</text>
</comment>
<dbReference type="InterPro" id="IPR000834">
    <property type="entry name" value="Peptidase_M14"/>
</dbReference>
<feature type="active site" description="Proton donor/acceptor" evidence="11">
    <location>
        <position position="383"/>
    </location>
</feature>
<dbReference type="Pfam" id="PF00246">
    <property type="entry name" value="Peptidase_M14"/>
    <property type="match status" value="1"/>
</dbReference>
<keyword evidence="10" id="KW-1015">Disulfide bond</keyword>
<name>A0A6I8PU97_XENTR</name>
<protein>
    <submittedName>
        <fullName evidence="14">Mast cell carboxypeptidase A</fullName>
    </submittedName>
</protein>
<dbReference type="PANTHER" id="PTHR11705">
    <property type="entry name" value="PROTEASE FAMILY M14 CARBOXYPEPTIDASE A,B"/>
    <property type="match status" value="1"/>
</dbReference>
<evidence type="ECO:0000256" key="7">
    <source>
        <dbReference type="ARBA" id="ARBA00022801"/>
    </source>
</evidence>
<accession>A0A6I8PU97</accession>
<dbReference type="PROSITE" id="PS00132">
    <property type="entry name" value="CARBOXYPEPT_ZN_1"/>
    <property type="match status" value="1"/>
</dbReference>
<dbReference type="SUPFAM" id="SSF53187">
    <property type="entry name" value="Zn-dependent exopeptidases"/>
    <property type="match status" value="1"/>
</dbReference>
<dbReference type="FunFam" id="3.40.630.10:FF:000001">
    <property type="entry name" value="Carboxypeptidase B"/>
    <property type="match status" value="1"/>
</dbReference>